<proteinExistence type="predicted"/>
<name>A0A6A0AEC9_HAELA</name>
<comment type="caution">
    <text evidence="1">The sequence shown here is derived from an EMBL/GenBank/DDBJ whole genome shotgun (WGS) entry which is preliminary data.</text>
</comment>
<reference evidence="1 2" key="1">
    <citation type="submission" date="2020-02" db="EMBL/GenBank/DDBJ databases">
        <title>Draft genome sequence of Haematococcus lacustris strain NIES-144.</title>
        <authorList>
            <person name="Morimoto D."/>
            <person name="Nakagawa S."/>
            <person name="Yoshida T."/>
            <person name="Sawayama S."/>
        </authorList>
    </citation>
    <scope>NUCLEOTIDE SEQUENCE [LARGE SCALE GENOMIC DNA]</scope>
    <source>
        <strain evidence="1 2">NIES-144</strain>
    </source>
</reference>
<keyword evidence="2" id="KW-1185">Reference proteome</keyword>
<gene>
    <name evidence="1" type="ORF">HaLaN_30238</name>
</gene>
<dbReference type="EMBL" id="BLLF01005475">
    <property type="protein sequence ID" value="GFH31239.1"/>
    <property type="molecule type" value="Genomic_DNA"/>
</dbReference>
<organism evidence="1 2">
    <name type="scientific">Haematococcus lacustris</name>
    <name type="common">Green alga</name>
    <name type="synonym">Haematococcus pluvialis</name>
    <dbReference type="NCBI Taxonomy" id="44745"/>
    <lineage>
        <taxon>Eukaryota</taxon>
        <taxon>Viridiplantae</taxon>
        <taxon>Chlorophyta</taxon>
        <taxon>core chlorophytes</taxon>
        <taxon>Chlorophyceae</taxon>
        <taxon>CS clade</taxon>
        <taxon>Chlamydomonadales</taxon>
        <taxon>Haematococcaceae</taxon>
        <taxon>Haematococcus</taxon>
    </lineage>
</organism>
<evidence type="ECO:0000313" key="2">
    <source>
        <dbReference type="Proteomes" id="UP000485058"/>
    </source>
</evidence>
<evidence type="ECO:0000313" key="1">
    <source>
        <dbReference type="EMBL" id="GFH31239.1"/>
    </source>
</evidence>
<accession>A0A6A0AEC9</accession>
<dbReference type="Proteomes" id="UP000485058">
    <property type="component" value="Unassembled WGS sequence"/>
</dbReference>
<feature type="non-terminal residue" evidence="1">
    <location>
        <position position="1"/>
    </location>
</feature>
<feature type="non-terminal residue" evidence="1">
    <location>
        <position position="83"/>
    </location>
</feature>
<dbReference type="AlphaFoldDB" id="A0A6A0AEC9"/>
<protein>
    <submittedName>
        <fullName evidence="1">Uncharacterized protein</fullName>
    </submittedName>
</protein>
<sequence length="83" mass="8509">SPAGSAYQGIVDGLTTEFLELRTQLSASTASSSGLSSLALAALRRVLARPSAFALFCWAHHAVQQCAVSVATSTAPGSADTWL</sequence>